<dbReference type="GO" id="GO:0006421">
    <property type="term" value="P:asparaginyl-tRNA aminoacylation"/>
    <property type="evidence" value="ECO:0007669"/>
    <property type="project" value="InterPro"/>
</dbReference>
<dbReference type="InterPro" id="IPR002312">
    <property type="entry name" value="Asp/Asn-tRNA-synth_IIb"/>
</dbReference>
<dbReference type="PANTHER" id="PTHR22594:SF34">
    <property type="entry name" value="ASPARAGINE--TRNA LIGASE, MITOCHONDRIAL-RELATED"/>
    <property type="match status" value="1"/>
</dbReference>
<dbReference type="InterPro" id="IPR012340">
    <property type="entry name" value="NA-bd_OB-fold"/>
</dbReference>
<dbReference type="SUPFAM" id="SSF50249">
    <property type="entry name" value="Nucleic acid-binding proteins"/>
    <property type="match status" value="1"/>
</dbReference>
<keyword evidence="6" id="KW-0648">Protein biosynthesis</keyword>
<name>A0A6H5GXJ7_9HEMI</name>
<organism evidence="9 10">
    <name type="scientific">Nesidiocoris tenuis</name>
    <dbReference type="NCBI Taxonomy" id="355587"/>
    <lineage>
        <taxon>Eukaryota</taxon>
        <taxon>Metazoa</taxon>
        <taxon>Ecdysozoa</taxon>
        <taxon>Arthropoda</taxon>
        <taxon>Hexapoda</taxon>
        <taxon>Insecta</taxon>
        <taxon>Pterygota</taxon>
        <taxon>Neoptera</taxon>
        <taxon>Paraneoptera</taxon>
        <taxon>Hemiptera</taxon>
        <taxon>Heteroptera</taxon>
        <taxon>Panheteroptera</taxon>
        <taxon>Cimicomorpha</taxon>
        <taxon>Miridae</taxon>
        <taxon>Dicyphina</taxon>
        <taxon>Nesidiocoris</taxon>
    </lineage>
</organism>
<dbReference type="EC" id="6.1.1.22" evidence="2"/>
<evidence type="ECO:0000256" key="4">
    <source>
        <dbReference type="ARBA" id="ARBA00022741"/>
    </source>
</evidence>
<evidence type="ECO:0000313" key="10">
    <source>
        <dbReference type="Proteomes" id="UP000479000"/>
    </source>
</evidence>
<sequence>MWNSRSLLRIAKSGRGLCFSIRDKSFRRIVNLKPNEKSVAVKGWVSSLRKMKDTLFVDVLDGSSCRPLQIVVLKAEAPDNLQCGCSIEASGDLVENQNAQTEMQNAELSVVGPCNLEDGYPFAPRKRYTSDYVRQFLHLRHRYSGYNSLLRIRNEATLAVHSYYKEKGYINVHTPILTSNDCEGAGETFVADKFRPTGKGREKGPTGFFDDDAYLTVSGQLHLEVAARGLSQVYTFGPTFRAENSKSRLHLSEFYMLEAETTMLQTLDDLVESVQELIHYMTHCLISNCLSDLEKCRKELGDPNLADSLTNFDDMMSNFTTMSYREAADILLNNADKLKTAFRDGQNFTKEQELFIVKHNNNVPVFVVEWPRSVKPFYMKSTAGDEKKVMAFDLLCPNVGEICGGSYREDDYARLASVLKQHRLQETLDWYLELRKFGNVTTCGYGLGFERYLQVLLQILNIKDVIPFPRWPHNCKL</sequence>
<dbReference type="PANTHER" id="PTHR22594">
    <property type="entry name" value="ASPARTYL/LYSYL-TRNA SYNTHETASE"/>
    <property type="match status" value="1"/>
</dbReference>
<dbReference type="Gene3D" id="2.40.50.140">
    <property type="entry name" value="Nucleic acid-binding proteins"/>
    <property type="match status" value="1"/>
</dbReference>
<keyword evidence="5" id="KW-0067">ATP-binding</keyword>
<evidence type="ECO:0000259" key="8">
    <source>
        <dbReference type="PROSITE" id="PS50862"/>
    </source>
</evidence>
<dbReference type="InterPro" id="IPR004364">
    <property type="entry name" value="Aa-tRNA-synt_II"/>
</dbReference>
<dbReference type="AlphaFoldDB" id="A0A6H5GXJ7"/>
<dbReference type="PRINTS" id="PR01042">
    <property type="entry name" value="TRNASYNTHASP"/>
</dbReference>
<dbReference type="Pfam" id="PF00152">
    <property type="entry name" value="tRNA-synt_2"/>
    <property type="match status" value="1"/>
</dbReference>
<evidence type="ECO:0000256" key="6">
    <source>
        <dbReference type="ARBA" id="ARBA00022917"/>
    </source>
</evidence>
<dbReference type="GO" id="GO:0005524">
    <property type="term" value="F:ATP binding"/>
    <property type="evidence" value="ECO:0007669"/>
    <property type="project" value="UniProtKB-KW"/>
</dbReference>
<protein>
    <recommendedName>
        <fullName evidence="2">asparagine--tRNA ligase</fullName>
        <ecNumber evidence="2">6.1.1.22</ecNumber>
    </recommendedName>
</protein>
<dbReference type="Pfam" id="PF01336">
    <property type="entry name" value="tRNA_anti-codon"/>
    <property type="match status" value="1"/>
</dbReference>
<dbReference type="GO" id="GO:0004816">
    <property type="term" value="F:asparagine-tRNA ligase activity"/>
    <property type="evidence" value="ECO:0007669"/>
    <property type="project" value="UniProtKB-EC"/>
</dbReference>
<dbReference type="GO" id="GO:0003676">
    <property type="term" value="F:nucleic acid binding"/>
    <property type="evidence" value="ECO:0007669"/>
    <property type="project" value="InterPro"/>
</dbReference>
<evidence type="ECO:0000256" key="7">
    <source>
        <dbReference type="ARBA" id="ARBA00023146"/>
    </source>
</evidence>
<dbReference type="InterPro" id="IPR045864">
    <property type="entry name" value="aa-tRNA-synth_II/BPL/LPL"/>
</dbReference>
<dbReference type="Gene3D" id="3.30.930.10">
    <property type="entry name" value="Bira Bifunctional Protein, Domain 2"/>
    <property type="match status" value="1"/>
</dbReference>
<dbReference type="NCBIfam" id="TIGR00457">
    <property type="entry name" value="asnS"/>
    <property type="match status" value="1"/>
</dbReference>
<dbReference type="SUPFAM" id="SSF55681">
    <property type="entry name" value="Class II aaRS and biotin synthetases"/>
    <property type="match status" value="1"/>
</dbReference>
<keyword evidence="3" id="KW-0436">Ligase</keyword>
<evidence type="ECO:0000256" key="1">
    <source>
        <dbReference type="ARBA" id="ARBA00008226"/>
    </source>
</evidence>
<keyword evidence="10" id="KW-1185">Reference proteome</keyword>
<dbReference type="GO" id="GO:0005739">
    <property type="term" value="C:mitochondrion"/>
    <property type="evidence" value="ECO:0007669"/>
    <property type="project" value="TreeGrafter"/>
</dbReference>
<dbReference type="EMBL" id="CADCXU010020493">
    <property type="protein sequence ID" value="CAB0008583.1"/>
    <property type="molecule type" value="Genomic_DNA"/>
</dbReference>
<evidence type="ECO:0000313" key="9">
    <source>
        <dbReference type="EMBL" id="CAB0008583.1"/>
    </source>
</evidence>
<comment type="similarity">
    <text evidence="1">Belongs to the class-II aminoacyl-tRNA synthetase family.</text>
</comment>
<evidence type="ECO:0000256" key="5">
    <source>
        <dbReference type="ARBA" id="ARBA00022840"/>
    </source>
</evidence>
<keyword evidence="4" id="KW-0547">Nucleotide-binding</keyword>
<dbReference type="InterPro" id="IPR004365">
    <property type="entry name" value="NA-bd_OB_tRNA"/>
</dbReference>
<dbReference type="PROSITE" id="PS50862">
    <property type="entry name" value="AA_TRNA_LIGASE_II"/>
    <property type="match status" value="1"/>
</dbReference>
<accession>A0A6H5GXJ7</accession>
<feature type="domain" description="Aminoacyl-transfer RNA synthetases class-II family profile" evidence="8">
    <location>
        <begin position="150"/>
        <end position="467"/>
    </location>
</feature>
<dbReference type="InterPro" id="IPR006195">
    <property type="entry name" value="aa-tRNA-synth_II"/>
</dbReference>
<dbReference type="OrthoDB" id="360585at2759"/>
<gene>
    <name evidence="9" type="ORF">NTEN_LOCUS13829</name>
</gene>
<keyword evidence="7" id="KW-0030">Aminoacyl-tRNA synthetase</keyword>
<proteinExistence type="inferred from homology"/>
<dbReference type="Proteomes" id="UP000479000">
    <property type="component" value="Unassembled WGS sequence"/>
</dbReference>
<evidence type="ECO:0000256" key="3">
    <source>
        <dbReference type="ARBA" id="ARBA00022598"/>
    </source>
</evidence>
<reference evidence="9 10" key="1">
    <citation type="submission" date="2020-02" db="EMBL/GenBank/DDBJ databases">
        <authorList>
            <person name="Ferguson B K."/>
        </authorList>
    </citation>
    <scope>NUCLEOTIDE SEQUENCE [LARGE SCALE GENOMIC DNA]</scope>
</reference>
<dbReference type="InterPro" id="IPR004522">
    <property type="entry name" value="Asn-tRNA-ligase"/>
</dbReference>
<evidence type="ECO:0000256" key="2">
    <source>
        <dbReference type="ARBA" id="ARBA00012816"/>
    </source>
</evidence>